<accession>A0A7I7YTV4</accession>
<dbReference type="PANTHER" id="PTHR39217">
    <property type="match status" value="1"/>
</dbReference>
<organism evidence="1 2">
    <name type="scientific">Mycobacterium parmense</name>
    <dbReference type="NCBI Taxonomy" id="185642"/>
    <lineage>
        <taxon>Bacteria</taxon>
        <taxon>Bacillati</taxon>
        <taxon>Actinomycetota</taxon>
        <taxon>Actinomycetes</taxon>
        <taxon>Mycobacteriales</taxon>
        <taxon>Mycobacteriaceae</taxon>
        <taxon>Mycobacterium</taxon>
        <taxon>Mycobacterium simiae complex</taxon>
    </lineage>
</organism>
<evidence type="ECO:0000313" key="1">
    <source>
        <dbReference type="EMBL" id="BBZ44622.1"/>
    </source>
</evidence>
<dbReference type="Proteomes" id="UP000467105">
    <property type="component" value="Chromosome"/>
</dbReference>
<sequence length="221" mass="23753">MWLSCPGMKLARPDVFHPRILLAGDGDGDGLVAALRRRGLHARRCSWDDPVTVSADLVILQRIRGYADRRAELLAWTRRVRHLLNPPAAVAWNLGERHLDELEAAGVSVLRGVPADAALIFLAGRQSHAFAGAGPIEPEFEVWEAGHAALASAAERAGVAAGELLYARVDVVGTRLVALDLVGPSLGWRCLGSGDREQAERRFALAVESACERLGLGPLSH</sequence>
<dbReference type="EMBL" id="AP022614">
    <property type="protein sequence ID" value="BBZ44622.1"/>
    <property type="molecule type" value="Genomic_DNA"/>
</dbReference>
<reference evidence="1 2" key="1">
    <citation type="journal article" date="2019" name="Emerg. Microbes Infect.">
        <title>Comprehensive subspecies identification of 175 nontuberculous mycobacteria species based on 7547 genomic profiles.</title>
        <authorList>
            <person name="Matsumoto Y."/>
            <person name="Kinjo T."/>
            <person name="Motooka D."/>
            <person name="Nabeya D."/>
            <person name="Jung N."/>
            <person name="Uechi K."/>
            <person name="Horii T."/>
            <person name="Iida T."/>
            <person name="Fujita J."/>
            <person name="Nakamura S."/>
        </authorList>
    </citation>
    <scope>NUCLEOTIDE SEQUENCE [LARGE SCALE GENOMIC DNA]</scope>
    <source>
        <strain evidence="1 2">JCM 14742</strain>
    </source>
</reference>
<dbReference type="PANTHER" id="PTHR39217:SF1">
    <property type="entry name" value="GLUTATHIONE SYNTHETASE"/>
    <property type="match status" value="1"/>
</dbReference>
<protein>
    <recommendedName>
        <fullName evidence="3">ATP-grasp domain-containing protein</fullName>
    </recommendedName>
</protein>
<proteinExistence type="predicted"/>
<evidence type="ECO:0008006" key="3">
    <source>
        <dbReference type="Google" id="ProtNLM"/>
    </source>
</evidence>
<dbReference type="InterPro" id="IPR053191">
    <property type="entry name" value="DcsG_Biosynth_Enzyme"/>
</dbReference>
<evidence type="ECO:0000313" key="2">
    <source>
        <dbReference type="Proteomes" id="UP000467105"/>
    </source>
</evidence>
<keyword evidence="2" id="KW-1185">Reference proteome</keyword>
<dbReference type="AlphaFoldDB" id="A0A7I7YTV4"/>
<gene>
    <name evidence="1" type="ORF">MPRM_19030</name>
</gene>
<name>A0A7I7YTV4_9MYCO</name>